<dbReference type="InterPro" id="IPR005146">
    <property type="entry name" value="B3/B4_tRNA-bd"/>
</dbReference>
<dbReference type="GO" id="GO:0004826">
    <property type="term" value="F:phenylalanine-tRNA ligase activity"/>
    <property type="evidence" value="ECO:0007669"/>
    <property type="project" value="UniProtKB-UniRule"/>
</dbReference>
<dbReference type="Pfam" id="PF17759">
    <property type="entry name" value="tRNA_synthFbeta"/>
    <property type="match status" value="1"/>
</dbReference>
<dbReference type="PANTHER" id="PTHR10947:SF0">
    <property type="entry name" value="PHENYLALANINE--TRNA LIGASE BETA SUBUNIT"/>
    <property type="match status" value="1"/>
</dbReference>
<evidence type="ECO:0000256" key="15">
    <source>
        <dbReference type="HAMAP-Rule" id="MF_00283"/>
    </source>
</evidence>
<dbReference type="GO" id="GO:0000049">
    <property type="term" value="F:tRNA binding"/>
    <property type="evidence" value="ECO:0007669"/>
    <property type="project" value="UniProtKB-UniRule"/>
</dbReference>
<dbReference type="SUPFAM" id="SSF50249">
    <property type="entry name" value="Nucleic acid-binding proteins"/>
    <property type="match status" value="1"/>
</dbReference>
<dbReference type="InterPro" id="IPR045864">
    <property type="entry name" value="aa-tRNA-synth_II/BPL/LPL"/>
</dbReference>
<dbReference type="SUPFAM" id="SSF56037">
    <property type="entry name" value="PheT/TilS domain"/>
    <property type="match status" value="1"/>
</dbReference>
<dbReference type="InterPro" id="IPR045060">
    <property type="entry name" value="Phe-tRNA-ligase_IIc_bsu"/>
</dbReference>
<gene>
    <name evidence="15" type="primary">pheT</name>
    <name evidence="20" type="ORF">FC91_GL001474</name>
</gene>
<dbReference type="RefSeq" id="WP_027828465.1">
    <property type="nucleotide sequence ID" value="NZ_AUEH01000020.1"/>
</dbReference>
<evidence type="ECO:0000256" key="7">
    <source>
        <dbReference type="ARBA" id="ARBA00022723"/>
    </source>
</evidence>
<dbReference type="SMART" id="SM00874">
    <property type="entry name" value="B5"/>
    <property type="match status" value="1"/>
</dbReference>
<dbReference type="SUPFAM" id="SSF54991">
    <property type="entry name" value="Anticodon-binding domain of PheRS"/>
    <property type="match status" value="1"/>
</dbReference>
<evidence type="ECO:0000256" key="14">
    <source>
        <dbReference type="ARBA" id="ARBA00049255"/>
    </source>
</evidence>
<dbReference type="Proteomes" id="UP000050949">
    <property type="component" value="Unassembled WGS sequence"/>
</dbReference>
<dbReference type="FunFam" id="3.50.40.10:FF:000001">
    <property type="entry name" value="Phenylalanine--tRNA ligase beta subunit"/>
    <property type="match status" value="1"/>
</dbReference>
<dbReference type="GO" id="GO:0016740">
    <property type="term" value="F:transferase activity"/>
    <property type="evidence" value="ECO:0007669"/>
    <property type="project" value="UniProtKB-ARBA"/>
</dbReference>
<evidence type="ECO:0000256" key="11">
    <source>
        <dbReference type="ARBA" id="ARBA00022884"/>
    </source>
</evidence>
<evidence type="ECO:0000259" key="18">
    <source>
        <dbReference type="PROSITE" id="PS51447"/>
    </source>
</evidence>
<proteinExistence type="inferred from homology"/>
<evidence type="ECO:0000256" key="9">
    <source>
        <dbReference type="ARBA" id="ARBA00022840"/>
    </source>
</evidence>
<comment type="caution">
    <text evidence="20">The sequence shown here is derived from an EMBL/GenBank/DDBJ whole genome shotgun (WGS) entry which is preliminary data.</text>
</comment>
<comment type="subunit">
    <text evidence="3 15">Tetramer of two alpha and two beta subunits.</text>
</comment>
<dbReference type="InterPro" id="IPR036690">
    <property type="entry name" value="Fdx_antiC-bd_sf"/>
</dbReference>
<evidence type="ECO:0000256" key="1">
    <source>
        <dbReference type="ARBA" id="ARBA00004496"/>
    </source>
</evidence>
<dbReference type="OrthoDB" id="9805455at2"/>
<evidence type="ECO:0000313" key="21">
    <source>
        <dbReference type="Proteomes" id="UP000050949"/>
    </source>
</evidence>
<evidence type="ECO:0000259" key="19">
    <source>
        <dbReference type="PROSITE" id="PS51483"/>
    </source>
</evidence>
<keyword evidence="8 15" id="KW-0547">Nucleotide-binding</keyword>
<evidence type="ECO:0000256" key="13">
    <source>
        <dbReference type="ARBA" id="ARBA00023146"/>
    </source>
</evidence>
<dbReference type="Pfam" id="PF03483">
    <property type="entry name" value="B3_4"/>
    <property type="match status" value="1"/>
</dbReference>
<comment type="cofactor">
    <cofactor evidence="15">
        <name>Mg(2+)</name>
        <dbReference type="ChEBI" id="CHEBI:18420"/>
    </cofactor>
    <text evidence="15">Binds 2 magnesium ions per tetramer.</text>
</comment>
<dbReference type="InterPro" id="IPR009061">
    <property type="entry name" value="DNA-bd_dom_put_sf"/>
</dbReference>
<feature type="binding site" evidence="15">
    <location>
        <position position="471"/>
    </location>
    <ligand>
        <name>Mg(2+)</name>
        <dbReference type="ChEBI" id="CHEBI:18420"/>
        <note>shared with alpha subunit</note>
    </ligand>
</feature>
<evidence type="ECO:0000256" key="8">
    <source>
        <dbReference type="ARBA" id="ARBA00022741"/>
    </source>
</evidence>
<dbReference type="InterPro" id="IPR004532">
    <property type="entry name" value="Phe-tRNA-ligase_IIc_bsu_bact"/>
</dbReference>
<dbReference type="SUPFAM" id="SSF46955">
    <property type="entry name" value="Putative DNA-binding domain"/>
    <property type="match status" value="1"/>
</dbReference>
<comment type="similarity">
    <text evidence="2 15">Belongs to the phenylalanyl-tRNA synthetase beta subunit family. Type 1 subfamily.</text>
</comment>
<dbReference type="Gene3D" id="3.30.56.10">
    <property type="match status" value="2"/>
</dbReference>
<evidence type="ECO:0000256" key="12">
    <source>
        <dbReference type="ARBA" id="ARBA00022917"/>
    </source>
</evidence>
<dbReference type="NCBIfam" id="TIGR00472">
    <property type="entry name" value="pheT_bact"/>
    <property type="match status" value="1"/>
</dbReference>
<dbReference type="InterPro" id="IPR041616">
    <property type="entry name" value="PheRS_beta_core"/>
</dbReference>
<evidence type="ECO:0000256" key="10">
    <source>
        <dbReference type="ARBA" id="ARBA00022842"/>
    </source>
</evidence>
<feature type="binding site" evidence="15">
    <location>
        <position position="467"/>
    </location>
    <ligand>
        <name>Mg(2+)</name>
        <dbReference type="ChEBI" id="CHEBI:18420"/>
        <note>shared with alpha subunit</note>
    </ligand>
</feature>
<feature type="domain" description="FDX-ACB" evidence="18">
    <location>
        <begin position="711"/>
        <end position="804"/>
    </location>
</feature>
<keyword evidence="13 15" id="KW-0030">Aminoacyl-tRNA synthetase</keyword>
<dbReference type="SMART" id="SM00896">
    <property type="entry name" value="FDX-ACB"/>
    <property type="match status" value="1"/>
</dbReference>
<dbReference type="EMBL" id="AZFW01000146">
    <property type="protein sequence ID" value="KRM24078.1"/>
    <property type="molecule type" value="Genomic_DNA"/>
</dbReference>
<dbReference type="InterPro" id="IPR033714">
    <property type="entry name" value="tRNA_bind_bactPheRS"/>
</dbReference>
<feature type="domain" description="B5" evidence="19">
    <location>
        <begin position="408"/>
        <end position="483"/>
    </location>
</feature>
<dbReference type="PROSITE" id="PS50886">
    <property type="entry name" value="TRBD"/>
    <property type="match status" value="1"/>
</dbReference>
<dbReference type="EC" id="6.1.1.20" evidence="15"/>
<evidence type="ECO:0000256" key="5">
    <source>
        <dbReference type="ARBA" id="ARBA00022555"/>
    </source>
</evidence>
<dbReference type="Gene3D" id="3.30.70.380">
    <property type="entry name" value="Ferrodoxin-fold anticodon-binding domain"/>
    <property type="match status" value="1"/>
</dbReference>
<sequence length="804" mass="88572">MLVSYKWLNDYLPVTEDPIKLADQISRTGIETEEVFLREKGMKKIVVGHVLESVPHPNSDHLHICQVDVGDTEPYQIVCGAPNVAAGQYVIVALPGSWIAGHTKIKKSKMRGEVSMGMICALQEIGFPEAVVPKAYANGIYVFNEPHTPGESVFPLLGMDDPVLNLDITPNRADTLGMHGSAWEIGAMLNEKPHFKEPHAVENGDEITTLLKAAVPDQADAPSYHLRLVQNVQVKESPQWLQVRLWNAGIRPINNIVDITNYVMLEYGQPLHAFDYDKLARKEIVVRHARQGEQLTTLDGNDHDLVPDDIVITDGETPIALAGVMGGLSTEVTEGTHTVVFEAAVFPPTPIRKTAQRYNLRSEASSRFEKGTNHADVLPALTHAAQLAEEIADAKTAKGILSPTAMQVLPVIVDISIDRINHVLGTQLSVDMVRDIFDRLGFDVQEADGLFTVSVPPRRWDISIEADLIEEVARLYGYDNLPSNLPEATTTVAKFTPIQQLIRYSKRTLLAAGLNQAISYALVNEHEVTQYIQTNSVPTRIDWPMTKDHVALRQSLIPGLMDDLAYNIAHSVKNVALFEQGRVFLKDDAATVRPNEVEYLAGLVSGDWQSRAWDTATQPADFYLVKGMVDELLAPLRLSAAVRYVATDRHPEMHPGRTADIFLGDALLGFVGEVHPAQTAAIHAADTFIFQLNLDLLLNAAKTPLQAVPAPKYPAVTRDIALQLPEDVTNAQVLAIIHDQAGAFLEDVQLFDVYKGDKLPAGTQSLAYTLTFRNPEDTLKEEQVNAAFKQVSDALVSDLHAEIR</sequence>
<dbReference type="PROSITE" id="PS51483">
    <property type="entry name" value="B5"/>
    <property type="match status" value="1"/>
</dbReference>
<keyword evidence="11 16" id="KW-0694">RNA-binding</keyword>
<dbReference type="FunFam" id="3.30.70.380:FF:000001">
    <property type="entry name" value="Phenylalanine--tRNA ligase beta subunit"/>
    <property type="match status" value="1"/>
</dbReference>
<dbReference type="InterPro" id="IPR020825">
    <property type="entry name" value="Phe-tRNA_synthase-like_B3/B4"/>
</dbReference>
<dbReference type="Pfam" id="PF03147">
    <property type="entry name" value="FDX-ACB"/>
    <property type="match status" value="1"/>
</dbReference>
<dbReference type="GO" id="GO:0005524">
    <property type="term" value="F:ATP binding"/>
    <property type="evidence" value="ECO:0007669"/>
    <property type="project" value="UniProtKB-UniRule"/>
</dbReference>
<dbReference type="CDD" id="cd00769">
    <property type="entry name" value="PheRS_beta_core"/>
    <property type="match status" value="1"/>
</dbReference>
<dbReference type="FunFam" id="3.30.56.10:FF:000002">
    <property type="entry name" value="Phenylalanine--tRNA ligase beta subunit"/>
    <property type="match status" value="1"/>
</dbReference>
<reference evidence="20 21" key="1">
    <citation type="journal article" date="2015" name="Genome Announc.">
        <title>Expanding the biotechnology potential of lactobacilli through comparative genomics of 213 strains and associated genera.</title>
        <authorList>
            <person name="Sun Z."/>
            <person name="Harris H.M."/>
            <person name="McCann A."/>
            <person name="Guo C."/>
            <person name="Argimon S."/>
            <person name="Zhang W."/>
            <person name="Yang X."/>
            <person name="Jeffery I.B."/>
            <person name="Cooney J.C."/>
            <person name="Kagawa T.F."/>
            <person name="Liu W."/>
            <person name="Song Y."/>
            <person name="Salvetti E."/>
            <person name="Wrobel A."/>
            <person name="Rasinkangas P."/>
            <person name="Parkhill J."/>
            <person name="Rea M.C."/>
            <person name="O'Sullivan O."/>
            <person name="Ritari J."/>
            <person name="Douillard F.P."/>
            <person name="Paul Ross R."/>
            <person name="Yang R."/>
            <person name="Briner A.E."/>
            <person name="Felis G.E."/>
            <person name="de Vos W.M."/>
            <person name="Barrangou R."/>
            <person name="Klaenhammer T.R."/>
            <person name="Caufield P.W."/>
            <person name="Cui Y."/>
            <person name="Zhang H."/>
            <person name="O'Toole P.W."/>
        </authorList>
    </citation>
    <scope>NUCLEOTIDE SEQUENCE [LARGE SCALE GENOMIC DNA]</scope>
    <source>
        <strain evidence="20 21">DSM 16991</strain>
    </source>
</reference>
<dbReference type="GO" id="GO:0000287">
    <property type="term" value="F:magnesium ion binding"/>
    <property type="evidence" value="ECO:0007669"/>
    <property type="project" value="UniProtKB-UniRule"/>
</dbReference>
<keyword evidence="12 15" id="KW-0648">Protein biosynthesis</keyword>
<dbReference type="SUPFAM" id="SSF55681">
    <property type="entry name" value="Class II aaRS and biotin synthetases"/>
    <property type="match status" value="1"/>
</dbReference>
<dbReference type="FunFam" id="2.40.50.140:FF:000045">
    <property type="entry name" value="Phenylalanine--tRNA ligase beta subunit"/>
    <property type="match status" value="1"/>
</dbReference>
<dbReference type="CDD" id="cd02796">
    <property type="entry name" value="tRNA_bind_bactPheRS"/>
    <property type="match status" value="1"/>
</dbReference>
<keyword evidence="5 16" id="KW-0820">tRNA-binding</keyword>
<comment type="catalytic activity">
    <reaction evidence="14 15">
        <text>tRNA(Phe) + L-phenylalanine + ATP = L-phenylalanyl-tRNA(Phe) + AMP + diphosphate + H(+)</text>
        <dbReference type="Rhea" id="RHEA:19413"/>
        <dbReference type="Rhea" id="RHEA-COMP:9668"/>
        <dbReference type="Rhea" id="RHEA-COMP:9699"/>
        <dbReference type="ChEBI" id="CHEBI:15378"/>
        <dbReference type="ChEBI" id="CHEBI:30616"/>
        <dbReference type="ChEBI" id="CHEBI:33019"/>
        <dbReference type="ChEBI" id="CHEBI:58095"/>
        <dbReference type="ChEBI" id="CHEBI:78442"/>
        <dbReference type="ChEBI" id="CHEBI:78531"/>
        <dbReference type="ChEBI" id="CHEBI:456215"/>
        <dbReference type="EC" id="6.1.1.20"/>
    </reaction>
</comment>
<dbReference type="InterPro" id="IPR012340">
    <property type="entry name" value="NA-bd_OB-fold"/>
</dbReference>
<dbReference type="Gene3D" id="3.50.40.10">
    <property type="entry name" value="Phenylalanyl-trna Synthetase, Chain B, domain 3"/>
    <property type="match status" value="1"/>
</dbReference>
<keyword evidence="9 15" id="KW-0067">ATP-binding</keyword>
<dbReference type="GO" id="GO:0006432">
    <property type="term" value="P:phenylalanyl-tRNA aminoacylation"/>
    <property type="evidence" value="ECO:0007669"/>
    <property type="project" value="UniProtKB-UniRule"/>
</dbReference>
<dbReference type="NCBIfam" id="NF045760">
    <property type="entry name" value="YtpR"/>
    <property type="match status" value="1"/>
</dbReference>
<dbReference type="Pfam" id="PF01588">
    <property type="entry name" value="tRNA_bind"/>
    <property type="match status" value="1"/>
</dbReference>
<dbReference type="PANTHER" id="PTHR10947">
    <property type="entry name" value="PHENYLALANYL-TRNA SYNTHETASE BETA CHAIN AND LEUCINE-RICH REPEAT-CONTAINING PROTEIN 47"/>
    <property type="match status" value="1"/>
</dbReference>
<dbReference type="HAMAP" id="MF_00283">
    <property type="entry name" value="Phe_tRNA_synth_beta1"/>
    <property type="match status" value="1"/>
</dbReference>
<evidence type="ECO:0000256" key="3">
    <source>
        <dbReference type="ARBA" id="ARBA00011209"/>
    </source>
</evidence>
<dbReference type="InterPro" id="IPR005147">
    <property type="entry name" value="tRNA_synthase_B5-dom"/>
</dbReference>
<keyword evidence="6 15" id="KW-0436">Ligase</keyword>
<keyword evidence="4 15" id="KW-0963">Cytoplasm</keyword>
<dbReference type="AlphaFoldDB" id="A0A0R1X1I1"/>
<dbReference type="InterPro" id="IPR005121">
    <property type="entry name" value="Fdx_antiC-bd"/>
</dbReference>
<dbReference type="Pfam" id="PF03484">
    <property type="entry name" value="B5"/>
    <property type="match status" value="1"/>
</dbReference>
<dbReference type="SMART" id="SM00873">
    <property type="entry name" value="B3_4"/>
    <property type="match status" value="1"/>
</dbReference>
<comment type="subcellular location">
    <subcellularLocation>
        <location evidence="1 15">Cytoplasm</location>
    </subcellularLocation>
</comment>
<dbReference type="InterPro" id="IPR002547">
    <property type="entry name" value="tRNA-bd_dom"/>
</dbReference>
<feature type="binding site" evidence="15">
    <location>
        <position position="470"/>
    </location>
    <ligand>
        <name>Mg(2+)</name>
        <dbReference type="ChEBI" id="CHEBI:18420"/>
        <note>shared with alpha subunit</note>
    </ligand>
</feature>
<accession>A0A0R1X1I1</accession>
<evidence type="ECO:0000256" key="6">
    <source>
        <dbReference type="ARBA" id="ARBA00022598"/>
    </source>
</evidence>
<organism evidence="20 21">
    <name type="scientific">Schleiferilactobacillus harbinensis DSM 16991</name>
    <dbReference type="NCBI Taxonomy" id="1122147"/>
    <lineage>
        <taxon>Bacteria</taxon>
        <taxon>Bacillati</taxon>
        <taxon>Bacillota</taxon>
        <taxon>Bacilli</taxon>
        <taxon>Lactobacillales</taxon>
        <taxon>Lactobacillaceae</taxon>
        <taxon>Schleiferilactobacillus</taxon>
    </lineage>
</organism>
<keyword evidence="7 15" id="KW-0479">Metal-binding</keyword>
<evidence type="ECO:0000256" key="16">
    <source>
        <dbReference type="PROSITE-ProRule" id="PRU00209"/>
    </source>
</evidence>
<name>A0A0R1X1I1_9LACO</name>
<evidence type="ECO:0000259" key="17">
    <source>
        <dbReference type="PROSITE" id="PS50886"/>
    </source>
</evidence>
<dbReference type="Gene3D" id="3.30.930.10">
    <property type="entry name" value="Bira Bifunctional Protein, Domain 2"/>
    <property type="match status" value="1"/>
</dbReference>
<evidence type="ECO:0000256" key="4">
    <source>
        <dbReference type="ARBA" id="ARBA00022490"/>
    </source>
</evidence>
<dbReference type="Gene3D" id="2.40.50.140">
    <property type="entry name" value="Nucleic acid-binding proteins"/>
    <property type="match status" value="1"/>
</dbReference>
<feature type="binding site" evidence="15">
    <location>
        <position position="461"/>
    </location>
    <ligand>
        <name>Mg(2+)</name>
        <dbReference type="ChEBI" id="CHEBI:18420"/>
        <note>shared with alpha subunit</note>
    </ligand>
</feature>
<dbReference type="PATRIC" id="fig|1122147.4.peg.1529"/>
<feature type="domain" description="TRNA-binding" evidence="17">
    <location>
        <begin position="39"/>
        <end position="154"/>
    </location>
</feature>
<evidence type="ECO:0000256" key="2">
    <source>
        <dbReference type="ARBA" id="ARBA00008653"/>
    </source>
</evidence>
<dbReference type="GO" id="GO:0009328">
    <property type="term" value="C:phenylalanine-tRNA ligase complex"/>
    <property type="evidence" value="ECO:0007669"/>
    <property type="project" value="TreeGrafter"/>
</dbReference>
<dbReference type="PROSITE" id="PS51447">
    <property type="entry name" value="FDX_ACB"/>
    <property type="match status" value="1"/>
</dbReference>
<dbReference type="GO" id="GO:0140096">
    <property type="term" value="F:catalytic activity, acting on a protein"/>
    <property type="evidence" value="ECO:0007669"/>
    <property type="project" value="UniProtKB-ARBA"/>
</dbReference>
<protein>
    <recommendedName>
        <fullName evidence="15">Phenylalanine--tRNA ligase beta subunit</fullName>
        <ecNumber evidence="15">6.1.1.20</ecNumber>
    </recommendedName>
    <alternativeName>
        <fullName evidence="15">Phenylalanyl-tRNA synthetase beta subunit</fullName>
        <shortName evidence="15">PheRS</shortName>
    </alternativeName>
</protein>
<dbReference type="eggNOG" id="COG0072">
    <property type="taxonomic scope" value="Bacteria"/>
</dbReference>
<evidence type="ECO:0000313" key="20">
    <source>
        <dbReference type="EMBL" id="KRM24078.1"/>
    </source>
</evidence>
<keyword evidence="10 15" id="KW-0460">Magnesium</keyword>